<reference evidence="9 10" key="2">
    <citation type="journal article" date="2013" name="PLoS ONE">
        <title>Whole genome mapping and re-organization of the nuclear and mitochondrial genomes of Babesia microti isolates.</title>
        <authorList>
            <person name="Cornillot E."/>
            <person name="Dassouli A."/>
            <person name="Garg A."/>
            <person name="Pachikara N."/>
            <person name="Randazzo S."/>
            <person name="Depoix D."/>
            <person name="Carcy B."/>
            <person name="Delbecq S."/>
            <person name="Frutos R."/>
            <person name="Silva J.C."/>
            <person name="Sutton R."/>
            <person name="Krause P.J."/>
            <person name="Mamoun C.B."/>
        </authorList>
    </citation>
    <scope>NUCLEOTIDE SEQUENCE [LARGE SCALE GENOMIC DNA]</scope>
    <source>
        <strain evidence="9 10">RI</strain>
    </source>
</reference>
<dbReference type="GO" id="GO:0006002">
    <property type="term" value="P:fructose 6-phosphate metabolic process"/>
    <property type="evidence" value="ECO:0007669"/>
    <property type="project" value="TreeGrafter"/>
</dbReference>
<dbReference type="PANTHER" id="PTHR10937:SF0">
    <property type="entry name" value="GLUTAMINE--FRUCTOSE-6-PHOSPHATE TRANSAMINASE (ISOMERIZING)"/>
    <property type="match status" value="1"/>
</dbReference>
<dbReference type="EMBL" id="LN871599">
    <property type="protein sequence ID" value="CCF75671.1"/>
    <property type="molecule type" value="Genomic_DNA"/>
</dbReference>
<dbReference type="Proteomes" id="UP000002899">
    <property type="component" value="Chromosome IV"/>
</dbReference>
<organism evidence="9 10">
    <name type="scientific">Babesia microti (strain RI)</name>
    <dbReference type="NCBI Taxonomy" id="1133968"/>
    <lineage>
        <taxon>Eukaryota</taxon>
        <taxon>Sar</taxon>
        <taxon>Alveolata</taxon>
        <taxon>Apicomplexa</taxon>
        <taxon>Aconoidasida</taxon>
        <taxon>Piroplasmida</taxon>
        <taxon>Babesiidae</taxon>
        <taxon>Babesia</taxon>
    </lineage>
</organism>
<dbReference type="AlphaFoldDB" id="I7ISJ5"/>
<feature type="domain" description="SIS" evidence="8">
    <location>
        <begin position="328"/>
        <end position="482"/>
    </location>
</feature>
<dbReference type="KEGG" id="bmic:BmR1_04g07400"/>
<evidence type="ECO:0000256" key="2">
    <source>
        <dbReference type="ARBA" id="ARBA00012916"/>
    </source>
</evidence>
<dbReference type="EC" id="2.6.1.16" evidence="2"/>
<dbReference type="PROSITE" id="PS51464">
    <property type="entry name" value="SIS"/>
    <property type="match status" value="2"/>
</dbReference>
<evidence type="ECO:0000313" key="10">
    <source>
        <dbReference type="Proteomes" id="UP000002899"/>
    </source>
</evidence>
<dbReference type="PROSITE" id="PS51278">
    <property type="entry name" value="GATASE_TYPE_2"/>
    <property type="match status" value="1"/>
</dbReference>
<evidence type="ECO:0000256" key="5">
    <source>
        <dbReference type="ARBA" id="ARBA00022737"/>
    </source>
</evidence>
<keyword evidence="5" id="KW-0677">Repeat</keyword>
<dbReference type="NCBIfam" id="NF001484">
    <property type="entry name" value="PRK00331.1"/>
    <property type="match status" value="1"/>
</dbReference>
<dbReference type="SUPFAM" id="SSF53697">
    <property type="entry name" value="SIS domain"/>
    <property type="match status" value="1"/>
</dbReference>
<keyword evidence="3 9" id="KW-0032">Aminotransferase</keyword>
<dbReference type="GO" id="GO:0097367">
    <property type="term" value="F:carbohydrate derivative binding"/>
    <property type="evidence" value="ECO:0007669"/>
    <property type="project" value="InterPro"/>
</dbReference>
<dbReference type="CDD" id="cd05008">
    <property type="entry name" value="SIS_GlmS_GlmD_1"/>
    <property type="match status" value="1"/>
</dbReference>
<keyword evidence="4 9" id="KW-0808">Transferase</keyword>
<dbReference type="VEuPathDB" id="PiroplasmaDB:BmR1_04g07400"/>
<dbReference type="InterPro" id="IPR035490">
    <property type="entry name" value="GlmS/FrlB_SIS"/>
</dbReference>
<keyword evidence="6" id="KW-0315">Glutamine amidotransferase</keyword>
<dbReference type="InterPro" id="IPR046348">
    <property type="entry name" value="SIS_dom_sf"/>
</dbReference>
<evidence type="ECO:0000256" key="1">
    <source>
        <dbReference type="ARBA" id="ARBA00001031"/>
    </source>
</evidence>
<dbReference type="PANTHER" id="PTHR10937">
    <property type="entry name" value="GLUCOSAMINE--FRUCTOSE-6-PHOSPHATE AMINOTRANSFERASE, ISOMERIZING"/>
    <property type="match status" value="1"/>
</dbReference>
<dbReference type="InterPro" id="IPR001347">
    <property type="entry name" value="SIS_dom"/>
</dbReference>
<dbReference type="InterPro" id="IPR029055">
    <property type="entry name" value="Ntn_hydrolases_N"/>
</dbReference>
<evidence type="ECO:0000259" key="7">
    <source>
        <dbReference type="PROSITE" id="PS51278"/>
    </source>
</evidence>
<name>I7ISJ5_BABMR</name>
<dbReference type="Pfam" id="PF01380">
    <property type="entry name" value="SIS"/>
    <property type="match status" value="2"/>
</dbReference>
<keyword evidence="10" id="KW-1185">Reference proteome</keyword>
<dbReference type="OrthoDB" id="15235at2759"/>
<proteinExistence type="predicted"/>
<dbReference type="InterPro" id="IPR035466">
    <property type="entry name" value="GlmS/AgaS_SIS"/>
</dbReference>
<evidence type="ECO:0000313" key="9">
    <source>
        <dbReference type="EMBL" id="CCF75671.1"/>
    </source>
</evidence>
<dbReference type="InterPro" id="IPR017932">
    <property type="entry name" value="GATase_2_dom"/>
</dbReference>
<dbReference type="GO" id="GO:0006487">
    <property type="term" value="P:protein N-linked glycosylation"/>
    <property type="evidence" value="ECO:0007669"/>
    <property type="project" value="TreeGrafter"/>
</dbReference>
<protein>
    <recommendedName>
        <fullName evidence="2">glutamine--fructose-6-phosphate transaminase (isomerizing)</fullName>
        <ecNumber evidence="2">2.6.1.16</ecNumber>
    </recommendedName>
</protein>
<comment type="catalytic activity">
    <reaction evidence="1">
        <text>D-fructose 6-phosphate + L-glutamine = D-glucosamine 6-phosphate + L-glutamate</text>
        <dbReference type="Rhea" id="RHEA:13237"/>
        <dbReference type="ChEBI" id="CHEBI:29985"/>
        <dbReference type="ChEBI" id="CHEBI:58359"/>
        <dbReference type="ChEBI" id="CHEBI:58725"/>
        <dbReference type="ChEBI" id="CHEBI:61527"/>
        <dbReference type="EC" id="2.6.1.16"/>
    </reaction>
</comment>
<dbReference type="RefSeq" id="XP_012650079.1">
    <property type="nucleotide sequence ID" value="XM_012794625.1"/>
</dbReference>
<evidence type="ECO:0000256" key="4">
    <source>
        <dbReference type="ARBA" id="ARBA00022679"/>
    </source>
</evidence>
<dbReference type="Gene3D" id="3.40.50.10490">
    <property type="entry name" value="Glucose-6-phosphate isomerase like protein, domain 1"/>
    <property type="match status" value="2"/>
</dbReference>
<evidence type="ECO:0000256" key="3">
    <source>
        <dbReference type="ARBA" id="ARBA00022576"/>
    </source>
</evidence>
<reference evidence="9 10" key="1">
    <citation type="journal article" date="2012" name="Nucleic Acids Res.">
        <title>Sequencing of the smallest Apicomplexan genome from the human pathogen Babesia microti.</title>
        <authorList>
            <person name="Cornillot E."/>
            <person name="Hadj-Kaddour K."/>
            <person name="Dassouli A."/>
            <person name="Noel B."/>
            <person name="Ranwez V."/>
            <person name="Vacherie B."/>
            <person name="Augagneur Y."/>
            <person name="Bres V."/>
            <person name="Duclos A."/>
            <person name="Randazzo S."/>
            <person name="Carcy B."/>
            <person name="Debierre-Grockiego F."/>
            <person name="Delbecq S."/>
            <person name="Moubri-Menage K."/>
            <person name="Shams-Eldin H."/>
            <person name="Usmani-Brown S."/>
            <person name="Bringaud F."/>
            <person name="Wincker P."/>
            <person name="Vivares C.P."/>
            <person name="Schwarz R.T."/>
            <person name="Schetters T.P."/>
            <person name="Krause P.J."/>
            <person name="Gorenflot A."/>
            <person name="Berry V."/>
            <person name="Barbe V."/>
            <person name="Ben Mamoun C."/>
        </authorList>
    </citation>
    <scope>NUCLEOTIDE SEQUENCE [LARGE SCALE GENOMIC DNA]</scope>
    <source>
        <strain evidence="9 10">RI</strain>
    </source>
</reference>
<dbReference type="Pfam" id="PF13522">
    <property type="entry name" value="GATase_6"/>
    <property type="match status" value="1"/>
</dbReference>
<dbReference type="CDD" id="cd05009">
    <property type="entry name" value="SIS_GlmS_GlmD_2"/>
    <property type="match status" value="1"/>
</dbReference>
<feature type="domain" description="SIS" evidence="8">
    <location>
        <begin position="516"/>
        <end position="660"/>
    </location>
</feature>
<dbReference type="GO" id="GO:0004360">
    <property type="term" value="F:glutamine-fructose-6-phosphate transaminase (isomerizing) activity"/>
    <property type="evidence" value="ECO:0007669"/>
    <property type="project" value="UniProtKB-EC"/>
</dbReference>
<gene>
    <name evidence="9" type="ORF">BmR1_04g07400</name>
</gene>
<evidence type="ECO:0000259" key="8">
    <source>
        <dbReference type="PROSITE" id="PS51464"/>
    </source>
</evidence>
<dbReference type="SUPFAM" id="SSF56235">
    <property type="entry name" value="N-terminal nucleophile aminohydrolases (Ntn hydrolases)"/>
    <property type="match status" value="1"/>
</dbReference>
<dbReference type="GeneID" id="24426123"/>
<feature type="domain" description="Glutamine amidotransferase type-2" evidence="7">
    <location>
        <begin position="40"/>
        <end position="275"/>
    </location>
</feature>
<dbReference type="GO" id="GO:0006047">
    <property type="term" value="P:UDP-N-acetylglucosamine metabolic process"/>
    <property type="evidence" value="ECO:0007669"/>
    <property type="project" value="TreeGrafter"/>
</dbReference>
<accession>I7ISJ5</accession>
<sequence>MDENRKGGVLNYIRCLSTNLYSTVSPWIRLRSLIPRTECCGIVGASGFDDVQVYLYQGIEYLQHRGYDSCGIATRKDDGSLVITKCSGNSSVPNKQSNPIECLSRLKDLASNNHLKSRTGIGHTRWATVGGLNDKNAHPHSDYKNRIALAHNGTIYNSHWLFEHLKCSPLFPKIKLPESDSEAVAHLIGMEMDSGLELEDAINSTIKKLDGTWAFVIASTALPYLIVSRKESPLLIGKRNDDNGVIVASEVIAFGSGVDKYVPLSDNTTMKLDDATMDKLFSTGPVYQINNPKFETSPSPYKYWIEKEIYEQPKRLQDLFNNQNFNSILQSISNEPGIGKFDFIFAGCGSSLHSAHFIAYIMKLLIHKSAKNTFKVYVVDTSEMTKESAMEFYGSPKFIIYLSQSGETLDTIHSFNLLKTISPKSITISIVNDCNSYLAQITNYPLCLNAGREMSVASTKTFTSQSFAGLKLIQSIVSQLSMPDSQKITSALESSLSLLPTSITSVCNQVEKIQKLAKQITTICETCNSLFILGRGAYFVIAKEGALKLKEVPYLHAEAVQSGLMKHGTLAMINSKDKTPTISLIFEEDYSVPICAAEQLKARGSYVVCVTDKKELVEDFADEFIVIKDIGYATPLSAVVVFQLLAYFCAMERGIDPDYPRGLAKTVTVL</sequence>
<dbReference type="Gene3D" id="3.60.20.10">
    <property type="entry name" value="Glutamine Phosphoribosylpyrophosphate, subunit 1, domain 1"/>
    <property type="match status" value="1"/>
</dbReference>
<evidence type="ECO:0000256" key="6">
    <source>
        <dbReference type="ARBA" id="ARBA00022962"/>
    </source>
</evidence>
<reference evidence="9 10" key="3">
    <citation type="journal article" date="2016" name="Sci. Rep.">
        <title>Genome-wide diversity and gene expression profiling of Babesia microti isolates identify polymorphic genes that mediate host-pathogen interactions.</title>
        <authorList>
            <person name="Silva J.C."/>
            <person name="Cornillot E."/>
            <person name="McCracken C."/>
            <person name="Usmani-Brown S."/>
            <person name="Dwivedi A."/>
            <person name="Ifeonu O.O."/>
            <person name="Crabtree J."/>
            <person name="Gotia H.T."/>
            <person name="Virji A.Z."/>
            <person name="Reynes C."/>
            <person name="Colinge J."/>
            <person name="Kumar V."/>
            <person name="Lawres L."/>
            <person name="Pazzi J.E."/>
            <person name="Pablo J.V."/>
            <person name="Hung C."/>
            <person name="Brancato J."/>
            <person name="Kumari P."/>
            <person name="Orvis J."/>
            <person name="Tretina K."/>
            <person name="Chibucos M."/>
            <person name="Ott S."/>
            <person name="Sadzewicz L."/>
            <person name="Sengamalay N."/>
            <person name="Shetty A.C."/>
            <person name="Su Q."/>
            <person name="Tallon L."/>
            <person name="Fraser C.M."/>
            <person name="Frutos R."/>
            <person name="Molina D.M."/>
            <person name="Krause P.J."/>
            <person name="Ben Mamoun C."/>
        </authorList>
    </citation>
    <scope>NUCLEOTIDE SEQUENCE [LARGE SCALE GENOMIC DNA]</scope>
    <source>
        <strain evidence="9 10">RI</strain>
    </source>
</reference>